<feature type="non-terminal residue" evidence="1">
    <location>
        <position position="80"/>
    </location>
</feature>
<evidence type="ECO:0000313" key="1">
    <source>
        <dbReference type="EMBL" id="TKY91461.1"/>
    </source>
</evidence>
<gene>
    <name evidence="1" type="ORF">C5S46_05730</name>
</gene>
<dbReference type="EMBL" id="QYBA01000192">
    <property type="protein sequence ID" value="TKY91461.1"/>
    <property type="molecule type" value="Genomic_DNA"/>
</dbReference>
<comment type="caution">
    <text evidence="1">The sequence shown here is derived from an EMBL/GenBank/DDBJ whole genome shotgun (WGS) entry which is preliminary data.</text>
</comment>
<organism evidence="1 2">
    <name type="scientific">Candidatus Methanomarinus sp</name>
    <dbReference type="NCBI Taxonomy" id="3386244"/>
    <lineage>
        <taxon>Archaea</taxon>
        <taxon>Methanobacteriati</taxon>
        <taxon>Methanobacteriota</taxon>
        <taxon>Stenosarchaea group</taxon>
        <taxon>Methanomicrobia</taxon>
        <taxon>Methanosarcinales</taxon>
        <taxon>ANME-2 cluster</taxon>
        <taxon>Candidatus Methanocomedenaceae</taxon>
        <taxon>Candidatus Methanomarinus</taxon>
    </lineage>
</organism>
<sequence length="80" mass="8804">MEDEIINIFTMPGLSVNMETAGGMQLIASGPLSAVCKPALDRINDRLRNEKPVRVDKDSVIVSTWLPPIPGKVFTRLIRA</sequence>
<dbReference type="Proteomes" id="UP000315423">
    <property type="component" value="Unassembled WGS sequence"/>
</dbReference>
<evidence type="ECO:0000313" key="2">
    <source>
        <dbReference type="Proteomes" id="UP000315423"/>
    </source>
</evidence>
<reference evidence="1" key="1">
    <citation type="submission" date="2018-09" db="EMBL/GenBank/DDBJ databases">
        <title>A genomic encyclopedia of anaerobic methanotrophic archaea.</title>
        <authorList>
            <person name="Skennerton C.T."/>
            <person name="Chadwick G.L."/>
            <person name="Laso-Perez R."/>
            <person name="Leu A.O."/>
            <person name="Speth D.R."/>
            <person name="Yu H."/>
            <person name="Morgan-Lang C."/>
            <person name="Hatzenpichler R."/>
            <person name="Goudeau D."/>
            <person name="Malmstrom R."/>
            <person name="Woyke T."/>
            <person name="Hallam S."/>
            <person name="Tyson G.W."/>
            <person name="Wegener G."/>
            <person name="Boetius A."/>
            <person name="Orphan V.J."/>
        </authorList>
    </citation>
    <scope>NUCLEOTIDE SEQUENCE</scope>
    <source>
        <strain evidence="1">CONS3730D10UFb2</strain>
    </source>
</reference>
<protein>
    <submittedName>
        <fullName evidence="1">Radical SAM protein</fullName>
    </submittedName>
</protein>
<proteinExistence type="predicted"/>
<name>A0AC61SAA6_9EURY</name>
<accession>A0AC61SAA6</accession>